<dbReference type="Proteomes" id="UP001529510">
    <property type="component" value="Unassembled WGS sequence"/>
</dbReference>
<feature type="non-terminal residue" evidence="2">
    <location>
        <position position="57"/>
    </location>
</feature>
<feature type="region of interest" description="Disordered" evidence="1">
    <location>
        <begin position="37"/>
        <end position="57"/>
    </location>
</feature>
<evidence type="ECO:0000313" key="2">
    <source>
        <dbReference type="EMBL" id="KAL0173472.1"/>
    </source>
</evidence>
<dbReference type="AlphaFoldDB" id="A0ABD0PI21"/>
<dbReference type="EMBL" id="JAMKFB020000015">
    <property type="protein sequence ID" value="KAL0173472.1"/>
    <property type="molecule type" value="Genomic_DNA"/>
</dbReference>
<proteinExistence type="predicted"/>
<keyword evidence="3" id="KW-1185">Reference proteome</keyword>
<evidence type="ECO:0000256" key="1">
    <source>
        <dbReference type="SAM" id="MobiDB-lite"/>
    </source>
</evidence>
<accession>A0ABD0PI21</accession>
<sequence>QVFGEEVGEGGWVGVQENRCWAESAETQKIQEAQEISIPSYSTMTPTTTDGIAGSHT</sequence>
<organism evidence="2 3">
    <name type="scientific">Cirrhinus mrigala</name>
    <name type="common">Mrigala</name>
    <dbReference type="NCBI Taxonomy" id="683832"/>
    <lineage>
        <taxon>Eukaryota</taxon>
        <taxon>Metazoa</taxon>
        <taxon>Chordata</taxon>
        <taxon>Craniata</taxon>
        <taxon>Vertebrata</taxon>
        <taxon>Euteleostomi</taxon>
        <taxon>Actinopterygii</taxon>
        <taxon>Neopterygii</taxon>
        <taxon>Teleostei</taxon>
        <taxon>Ostariophysi</taxon>
        <taxon>Cypriniformes</taxon>
        <taxon>Cyprinidae</taxon>
        <taxon>Labeoninae</taxon>
        <taxon>Labeonini</taxon>
        <taxon>Cirrhinus</taxon>
    </lineage>
</organism>
<comment type="caution">
    <text evidence="2">The sequence shown here is derived from an EMBL/GenBank/DDBJ whole genome shotgun (WGS) entry which is preliminary data.</text>
</comment>
<reference evidence="2 3" key="1">
    <citation type="submission" date="2024-05" db="EMBL/GenBank/DDBJ databases">
        <title>Genome sequencing and assembly of Indian major carp, Cirrhinus mrigala (Hamilton, 1822).</title>
        <authorList>
            <person name="Mohindra V."/>
            <person name="Chowdhury L.M."/>
            <person name="Lal K."/>
            <person name="Jena J.K."/>
        </authorList>
    </citation>
    <scope>NUCLEOTIDE SEQUENCE [LARGE SCALE GENOMIC DNA]</scope>
    <source>
        <strain evidence="2">CM1030</strain>
        <tissue evidence="2">Blood</tissue>
    </source>
</reference>
<gene>
    <name evidence="2" type="ORF">M9458_029440</name>
</gene>
<name>A0ABD0PI21_CIRMR</name>
<evidence type="ECO:0000313" key="3">
    <source>
        <dbReference type="Proteomes" id="UP001529510"/>
    </source>
</evidence>
<protein>
    <submittedName>
        <fullName evidence="2">Uncharacterized protein</fullName>
    </submittedName>
</protein>
<feature type="non-terminal residue" evidence="2">
    <location>
        <position position="1"/>
    </location>
</feature>